<dbReference type="AlphaFoldDB" id="A0A917R7M8"/>
<evidence type="ECO:0000313" key="3">
    <source>
        <dbReference type="EMBL" id="GGK93513.1"/>
    </source>
</evidence>
<evidence type="ECO:0000313" key="4">
    <source>
        <dbReference type="Proteomes" id="UP000638263"/>
    </source>
</evidence>
<name>A0A917R7M8_9NOCA</name>
<evidence type="ECO:0000259" key="2">
    <source>
        <dbReference type="Pfam" id="PF00857"/>
    </source>
</evidence>
<sequence>MPITELAATTALVVVDVQSGTLPNARSVPGDQLLDRVSALLTGFRKAGHTVVHLVTTGTPDGRTQHAETGQSWSEDQIRIPPEAAPSGNESVLRRRAWSGFSGTDLEQRLRAAGITTVVVAGLATTFGVESTARSAYDLGFDVVVAADAVSDPDPTGHERSLTRVFPVLGQVVTADEILNLIT</sequence>
<reference evidence="3" key="1">
    <citation type="journal article" date="2014" name="Int. J. Syst. Evol. Microbiol.">
        <title>Complete genome sequence of Corynebacterium casei LMG S-19264T (=DSM 44701T), isolated from a smear-ripened cheese.</title>
        <authorList>
            <consortium name="US DOE Joint Genome Institute (JGI-PGF)"/>
            <person name="Walter F."/>
            <person name="Albersmeier A."/>
            <person name="Kalinowski J."/>
            <person name="Ruckert C."/>
        </authorList>
    </citation>
    <scope>NUCLEOTIDE SEQUENCE</scope>
    <source>
        <strain evidence="3">CGMCC 4.3508</strain>
    </source>
</reference>
<organism evidence="3 4">
    <name type="scientific">Nocardia jinanensis</name>
    <dbReference type="NCBI Taxonomy" id="382504"/>
    <lineage>
        <taxon>Bacteria</taxon>
        <taxon>Bacillati</taxon>
        <taxon>Actinomycetota</taxon>
        <taxon>Actinomycetes</taxon>
        <taxon>Mycobacteriales</taxon>
        <taxon>Nocardiaceae</taxon>
        <taxon>Nocardia</taxon>
    </lineage>
</organism>
<dbReference type="PANTHER" id="PTHR43540">
    <property type="entry name" value="PEROXYUREIDOACRYLATE/UREIDOACRYLATE AMIDOHYDROLASE-RELATED"/>
    <property type="match status" value="1"/>
</dbReference>
<evidence type="ECO:0000256" key="1">
    <source>
        <dbReference type="ARBA" id="ARBA00022801"/>
    </source>
</evidence>
<dbReference type="InterPro" id="IPR000868">
    <property type="entry name" value="Isochorismatase-like_dom"/>
</dbReference>
<keyword evidence="1 3" id="KW-0378">Hydrolase</keyword>
<keyword evidence="4" id="KW-1185">Reference proteome</keyword>
<dbReference type="Pfam" id="PF00857">
    <property type="entry name" value="Isochorismatase"/>
    <property type="match status" value="1"/>
</dbReference>
<reference evidence="3" key="2">
    <citation type="submission" date="2020-09" db="EMBL/GenBank/DDBJ databases">
        <authorList>
            <person name="Sun Q."/>
            <person name="Zhou Y."/>
        </authorList>
    </citation>
    <scope>NUCLEOTIDE SEQUENCE</scope>
    <source>
        <strain evidence="3">CGMCC 4.3508</strain>
    </source>
</reference>
<dbReference type="GO" id="GO:0016787">
    <property type="term" value="F:hydrolase activity"/>
    <property type="evidence" value="ECO:0007669"/>
    <property type="project" value="UniProtKB-KW"/>
</dbReference>
<dbReference type="Proteomes" id="UP000638263">
    <property type="component" value="Unassembled WGS sequence"/>
</dbReference>
<gene>
    <name evidence="3" type="ORF">GCM10011588_05120</name>
</gene>
<dbReference type="SUPFAM" id="SSF52499">
    <property type="entry name" value="Isochorismatase-like hydrolases"/>
    <property type="match status" value="1"/>
</dbReference>
<dbReference type="Gene3D" id="3.40.50.850">
    <property type="entry name" value="Isochorismatase-like"/>
    <property type="match status" value="1"/>
</dbReference>
<accession>A0A917R7M8</accession>
<dbReference type="InterPro" id="IPR050272">
    <property type="entry name" value="Isochorismatase-like_hydrls"/>
</dbReference>
<comment type="caution">
    <text evidence="3">The sequence shown here is derived from an EMBL/GenBank/DDBJ whole genome shotgun (WGS) entry which is preliminary data.</text>
</comment>
<dbReference type="EMBL" id="BMMH01000001">
    <property type="protein sequence ID" value="GGK93513.1"/>
    <property type="molecule type" value="Genomic_DNA"/>
</dbReference>
<protein>
    <submittedName>
        <fullName evidence="3">Hydrolase</fullName>
    </submittedName>
</protein>
<dbReference type="InterPro" id="IPR036380">
    <property type="entry name" value="Isochorismatase-like_sf"/>
</dbReference>
<dbReference type="CDD" id="cd00431">
    <property type="entry name" value="cysteine_hydrolases"/>
    <property type="match status" value="1"/>
</dbReference>
<feature type="domain" description="Isochorismatase-like" evidence="2">
    <location>
        <begin position="10"/>
        <end position="177"/>
    </location>
</feature>
<dbReference type="PANTHER" id="PTHR43540:SF7">
    <property type="entry name" value="ISOCHORISMATASE FAMILY PROTEIN YECD"/>
    <property type="match status" value="1"/>
</dbReference>
<dbReference type="RefSeq" id="WP_062995857.1">
    <property type="nucleotide sequence ID" value="NZ_BMMH01000001.1"/>
</dbReference>
<proteinExistence type="predicted"/>